<dbReference type="AlphaFoldDB" id="A0AA35JW95"/>
<reference evidence="1" key="1">
    <citation type="submission" date="2022-12" db="EMBL/GenBank/DDBJ databases">
        <authorList>
            <person name="Alioto T."/>
            <person name="Alioto T."/>
            <person name="Gomez Garrido J."/>
        </authorList>
    </citation>
    <scope>NUCLEOTIDE SEQUENCE</scope>
</reference>
<dbReference type="PROSITE" id="PS51257">
    <property type="entry name" value="PROKAR_LIPOPROTEIN"/>
    <property type="match status" value="1"/>
</dbReference>
<gene>
    <name evidence="1" type="ORF">PODLI_1B004621</name>
</gene>
<sequence>MEWPGRATGTNTCLFAQAIMGCKSAAAIDMLDFLLHYDLVFFCVDCCIPPWNQLMKSRLGICQKHYEHKIFWAKTLPIPCNCPTENICLTMSF</sequence>
<protein>
    <submittedName>
        <fullName evidence="1">Uncharacterized protein</fullName>
    </submittedName>
</protein>
<evidence type="ECO:0000313" key="2">
    <source>
        <dbReference type="Proteomes" id="UP001178461"/>
    </source>
</evidence>
<dbReference type="EMBL" id="OX395127">
    <property type="protein sequence ID" value="CAI5766444.1"/>
    <property type="molecule type" value="Genomic_DNA"/>
</dbReference>
<proteinExistence type="predicted"/>
<keyword evidence="2" id="KW-1185">Reference proteome</keyword>
<evidence type="ECO:0000313" key="1">
    <source>
        <dbReference type="EMBL" id="CAI5766444.1"/>
    </source>
</evidence>
<accession>A0AA35JW95</accession>
<organism evidence="1 2">
    <name type="scientific">Podarcis lilfordi</name>
    <name type="common">Lilford's wall lizard</name>
    <dbReference type="NCBI Taxonomy" id="74358"/>
    <lineage>
        <taxon>Eukaryota</taxon>
        <taxon>Metazoa</taxon>
        <taxon>Chordata</taxon>
        <taxon>Craniata</taxon>
        <taxon>Vertebrata</taxon>
        <taxon>Euteleostomi</taxon>
        <taxon>Lepidosauria</taxon>
        <taxon>Squamata</taxon>
        <taxon>Bifurcata</taxon>
        <taxon>Unidentata</taxon>
        <taxon>Episquamata</taxon>
        <taxon>Laterata</taxon>
        <taxon>Lacertibaenia</taxon>
        <taxon>Lacertidae</taxon>
        <taxon>Podarcis</taxon>
    </lineage>
</organism>
<name>A0AA35JW95_9SAUR</name>
<dbReference type="Proteomes" id="UP001178461">
    <property type="component" value="Chromosome 2"/>
</dbReference>